<comment type="similarity">
    <text evidence="4">Belongs to the DEAD box helicase family.</text>
</comment>
<keyword evidence="4" id="KW-0347">Helicase</keyword>
<accession>A0A7S1PH83</accession>
<dbReference type="SMART" id="SM00487">
    <property type="entry name" value="DEXDc"/>
    <property type="match status" value="1"/>
</dbReference>
<keyword evidence="2 4" id="KW-0378">Hydrolase</keyword>
<dbReference type="InterPro" id="IPR027417">
    <property type="entry name" value="P-loop_NTPase"/>
</dbReference>
<dbReference type="InterPro" id="IPR011545">
    <property type="entry name" value="DEAD/DEAH_box_helicase_dom"/>
</dbReference>
<keyword evidence="3 4" id="KW-0067">ATP-binding</keyword>
<comment type="function">
    <text evidence="4">RNA helicase.</text>
</comment>
<gene>
    <name evidence="6" type="ORF">PCOS0759_LOCUS1540</name>
</gene>
<name>A0A7S1PH83_9EUKA</name>
<dbReference type="GO" id="GO:0003723">
    <property type="term" value="F:RNA binding"/>
    <property type="evidence" value="ECO:0007669"/>
    <property type="project" value="UniProtKB-UniRule"/>
</dbReference>
<reference evidence="6" key="1">
    <citation type="submission" date="2021-01" db="EMBL/GenBank/DDBJ databases">
        <authorList>
            <person name="Corre E."/>
            <person name="Pelletier E."/>
            <person name="Niang G."/>
            <person name="Scheremetjew M."/>
            <person name="Finn R."/>
            <person name="Kale V."/>
            <person name="Holt S."/>
            <person name="Cochrane G."/>
            <person name="Meng A."/>
            <person name="Brown T."/>
            <person name="Cohen L."/>
        </authorList>
    </citation>
    <scope>NUCLEOTIDE SEQUENCE</scope>
    <source>
        <strain evidence="6">WS</strain>
    </source>
</reference>
<dbReference type="SUPFAM" id="SSF52540">
    <property type="entry name" value="P-loop containing nucleoside triphosphate hydrolases"/>
    <property type="match status" value="1"/>
</dbReference>
<evidence type="ECO:0000256" key="3">
    <source>
        <dbReference type="ARBA" id="ARBA00022840"/>
    </source>
</evidence>
<sequence>MFSHSKKLSTLSFTSKCTHSHSLLHSLESHHIHRTYATTQIKAINSTGAPMPSNPYQISFNRPQFISYPNPEVEFFPKSLTKAVIIKKPSTAEIEFSFDVPRVNQTVPQSLKVALSKNLSIKDISLYQQEMYGSIVLSVQDAIAKEYAKERNSFATGLQNWAHELWRTGKRVRLGTMFFLKKHQEHVTKALANGEDASKMDLCWQGPRGSGKSLGYLMAALETARCFKAWEQDYVQPGYRVLVLAPTNEHAKHLGSLLDAAVYGSISAEPSNPETAEIMSKLSNYKQTTKVQKELNAKRRAQAVEEQDDFAFMEYEGIMNLEAPDPHKAPEYSHINHIVLTNEGDLEQQIDAMDYETPEIVIATPDQLLKHVGNSNYFNNLKLLVLDDVNLLSGSFGKEIQDIKKHLRKGHRTVYVSDSLVEEIPENVKSVRPVDMVHISALKFHQKLALPHHVVGCESDGAVFDQVAALINQFRKKKIIITHQNNELLQLLHRMLEKHNIHTCLATELDESTDRDFALRYFNNRDNGVLLVQDYIALNKVNVDSADVLINIGDADSTQSTYIQLFDLLHANAEGSFLLTPRKVGAKQLSSLHSGVEFKDKPLTQAKRIRDQGKIDEAASEAHMQTSASIVNYYRNLLASPKDGQWLKNQIPPRFLGALQGADGENAKEAVAKTVELYNVLGLSKESVPRSSVYQAQAVGAENAMREAGLSKWFYHRHAQKLLKVPPTFE</sequence>
<dbReference type="EMBL" id="HBGD01001838">
    <property type="protein sequence ID" value="CAD9078308.1"/>
    <property type="molecule type" value="Transcribed_RNA"/>
</dbReference>
<evidence type="ECO:0000256" key="1">
    <source>
        <dbReference type="ARBA" id="ARBA00022741"/>
    </source>
</evidence>
<dbReference type="PANTHER" id="PTHR24031">
    <property type="entry name" value="RNA HELICASE"/>
    <property type="match status" value="1"/>
</dbReference>
<comment type="catalytic activity">
    <reaction evidence="4">
        <text>ATP + H2O = ADP + phosphate + H(+)</text>
        <dbReference type="Rhea" id="RHEA:13065"/>
        <dbReference type="ChEBI" id="CHEBI:15377"/>
        <dbReference type="ChEBI" id="CHEBI:15378"/>
        <dbReference type="ChEBI" id="CHEBI:30616"/>
        <dbReference type="ChEBI" id="CHEBI:43474"/>
        <dbReference type="ChEBI" id="CHEBI:456216"/>
        <dbReference type="EC" id="3.6.4.13"/>
    </reaction>
</comment>
<dbReference type="GO" id="GO:0016787">
    <property type="term" value="F:hydrolase activity"/>
    <property type="evidence" value="ECO:0007669"/>
    <property type="project" value="UniProtKB-KW"/>
</dbReference>
<dbReference type="Pfam" id="PF00270">
    <property type="entry name" value="DEAD"/>
    <property type="match status" value="2"/>
</dbReference>
<comment type="domain">
    <text evidence="4">The Q motif is unique to and characteristic of the DEAD box family of RNA helicases and controls ATP binding and hydrolysis.</text>
</comment>
<evidence type="ECO:0000256" key="4">
    <source>
        <dbReference type="RuleBase" id="RU365068"/>
    </source>
</evidence>
<dbReference type="EC" id="3.6.4.13" evidence="4"/>
<evidence type="ECO:0000256" key="2">
    <source>
        <dbReference type="ARBA" id="ARBA00022801"/>
    </source>
</evidence>
<dbReference type="AlphaFoldDB" id="A0A7S1PH83"/>
<keyword evidence="4" id="KW-0694">RNA-binding</keyword>
<proteinExistence type="inferred from homology"/>
<dbReference type="PROSITE" id="PS51192">
    <property type="entry name" value="HELICASE_ATP_BIND_1"/>
    <property type="match status" value="1"/>
</dbReference>
<evidence type="ECO:0000259" key="5">
    <source>
        <dbReference type="PROSITE" id="PS51192"/>
    </source>
</evidence>
<keyword evidence="1 4" id="KW-0547">Nucleotide-binding</keyword>
<dbReference type="GO" id="GO:0003724">
    <property type="term" value="F:RNA helicase activity"/>
    <property type="evidence" value="ECO:0007669"/>
    <property type="project" value="UniProtKB-EC"/>
</dbReference>
<evidence type="ECO:0000313" key="6">
    <source>
        <dbReference type="EMBL" id="CAD9078308.1"/>
    </source>
</evidence>
<dbReference type="Gene3D" id="3.40.50.300">
    <property type="entry name" value="P-loop containing nucleotide triphosphate hydrolases"/>
    <property type="match status" value="2"/>
</dbReference>
<dbReference type="InterPro" id="IPR014001">
    <property type="entry name" value="Helicase_ATP-bd"/>
</dbReference>
<protein>
    <recommendedName>
        <fullName evidence="4">ATP-dependent RNA helicase</fullName>
        <ecNumber evidence="4">3.6.4.13</ecNumber>
    </recommendedName>
</protein>
<organism evidence="6">
    <name type="scientific">Percolomonas cosmopolitus</name>
    <dbReference type="NCBI Taxonomy" id="63605"/>
    <lineage>
        <taxon>Eukaryota</taxon>
        <taxon>Discoba</taxon>
        <taxon>Heterolobosea</taxon>
        <taxon>Tetramitia</taxon>
        <taxon>Eutetramitia</taxon>
        <taxon>Percolomonadidae</taxon>
        <taxon>Percolomonas</taxon>
    </lineage>
</organism>
<feature type="domain" description="Helicase ATP-binding" evidence="5">
    <location>
        <begin position="193"/>
        <end position="438"/>
    </location>
</feature>
<dbReference type="GO" id="GO:0005524">
    <property type="term" value="F:ATP binding"/>
    <property type="evidence" value="ECO:0007669"/>
    <property type="project" value="UniProtKB-UniRule"/>
</dbReference>